<dbReference type="PANTHER" id="PTHR13906">
    <property type="entry name" value="PORCUPINE"/>
    <property type="match status" value="1"/>
</dbReference>
<evidence type="ECO:0000256" key="19">
    <source>
        <dbReference type="SAM" id="Phobius"/>
    </source>
</evidence>
<name>A0AAV4UYH6_9ARAC</name>
<dbReference type="EC" id="2.3.1.n6" evidence="17"/>
<dbReference type="GO" id="GO:0071617">
    <property type="term" value="F:lysophospholipid acyltransferase activity"/>
    <property type="evidence" value="ECO:0007669"/>
    <property type="project" value="TreeGrafter"/>
</dbReference>
<dbReference type="EC" id="2.3.1.23" evidence="16"/>
<feature type="transmembrane region" description="Helical" evidence="19">
    <location>
        <begin position="440"/>
        <end position="462"/>
    </location>
</feature>
<keyword evidence="12" id="KW-0594">Phospholipid biosynthesis</keyword>
<dbReference type="Proteomes" id="UP001054837">
    <property type="component" value="Unassembled WGS sequence"/>
</dbReference>
<dbReference type="GO" id="GO:0016020">
    <property type="term" value="C:membrane"/>
    <property type="evidence" value="ECO:0007669"/>
    <property type="project" value="UniProtKB-SubCell"/>
</dbReference>
<feature type="transmembrane region" description="Helical" evidence="19">
    <location>
        <begin position="74"/>
        <end position="91"/>
    </location>
</feature>
<dbReference type="GO" id="GO:0006656">
    <property type="term" value="P:phosphatidylcholine biosynthetic process"/>
    <property type="evidence" value="ECO:0007669"/>
    <property type="project" value="TreeGrafter"/>
</dbReference>
<keyword evidence="6" id="KW-0808">Transferase</keyword>
<organism evidence="20 21">
    <name type="scientific">Caerostris darwini</name>
    <dbReference type="NCBI Taxonomy" id="1538125"/>
    <lineage>
        <taxon>Eukaryota</taxon>
        <taxon>Metazoa</taxon>
        <taxon>Ecdysozoa</taxon>
        <taxon>Arthropoda</taxon>
        <taxon>Chelicerata</taxon>
        <taxon>Arachnida</taxon>
        <taxon>Araneae</taxon>
        <taxon>Araneomorphae</taxon>
        <taxon>Entelegynae</taxon>
        <taxon>Araneoidea</taxon>
        <taxon>Araneidae</taxon>
        <taxon>Caerostris</taxon>
    </lineage>
</organism>
<evidence type="ECO:0000256" key="4">
    <source>
        <dbReference type="ARBA" id="ARBA00010323"/>
    </source>
</evidence>
<evidence type="ECO:0000256" key="1">
    <source>
        <dbReference type="ARBA" id="ARBA00004141"/>
    </source>
</evidence>
<keyword evidence="7 19" id="KW-0812">Transmembrane</keyword>
<evidence type="ECO:0000256" key="3">
    <source>
        <dbReference type="ARBA" id="ARBA00005074"/>
    </source>
</evidence>
<evidence type="ECO:0000256" key="8">
    <source>
        <dbReference type="ARBA" id="ARBA00022824"/>
    </source>
</evidence>
<evidence type="ECO:0000256" key="15">
    <source>
        <dbReference type="ARBA" id="ARBA00025707"/>
    </source>
</evidence>
<keyword evidence="5" id="KW-0444">Lipid biosynthesis</keyword>
<feature type="transmembrane region" description="Helical" evidence="19">
    <location>
        <begin position="412"/>
        <end position="434"/>
    </location>
</feature>
<feature type="transmembrane region" description="Helical" evidence="19">
    <location>
        <begin position="214"/>
        <end position="235"/>
    </location>
</feature>
<dbReference type="GO" id="GO:0005783">
    <property type="term" value="C:endoplasmic reticulum"/>
    <property type="evidence" value="ECO:0007669"/>
    <property type="project" value="UniProtKB-SubCell"/>
</dbReference>
<keyword evidence="13" id="KW-1208">Phospholipid metabolism</keyword>
<evidence type="ECO:0000256" key="6">
    <source>
        <dbReference type="ARBA" id="ARBA00022679"/>
    </source>
</evidence>
<reference evidence="20 21" key="1">
    <citation type="submission" date="2021-06" db="EMBL/GenBank/DDBJ databases">
        <title>Caerostris darwini draft genome.</title>
        <authorList>
            <person name="Kono N."/>
            <person name="Arakawa K."/>
        </authorList>
    </citation>
    <scope>NUCLEOTIDE SEQUENCE [LARGE SCALE GENOMIC DNA]</scope>
</reference>
<dbReference type="AlphaFoldDB" id="A0AAV4UYH6"/>
<gene>
    <name evidence="20" type="primary">Lpcat3</name>
    <name evidence="20" type="ORF">CDAR_50281</name>
</gene>
<dbReference type="PANTHER" id="PTHR13906:SF14">
    <property type="entry name" value="LYSOPHOSPHOLIPID ACYLTRANSFERASE 5"/>
    <property type="match status" value="1"/>
</dbReference>
<dbReference type="GO" id="GO:0030258">
    <property type="term" value="P:lipid modification"/>
    <property type="evidence" value="ECO:0007669"/>
    <property type="project" value="TreeGrafter"/>
</dbReference>
<protein>
    <recommendedName>
        <fullName evidence="18">Lysophospholipid acyltransferase 5</fullName>
        <ecNumber evidence="16">2.3.1.23</ecNumber>
        <ecNumber evidence="17">2.3.1.n6</ecNumber>
    </recommendedName>
</protein>
<feature type="transmembrane region" description="Helical" evidence="19">
    <location>
        <begin position="52"/>
        <end position="68"/>
    </location>
</feature>
<feature type="transmembrane region" description="Helical" evidence="19">
    <location>
        <begin position="255"/>
        <end position="275"/>
    </location>
</feature>
<evidence type="ECO:0000256" key="12">
    <source>
        <dbReference type="ARBA" id="ARBA00023209"/>
    </source>
</evidence>
<dbReference type="Pfam" id="PF03062">
    <property type="entry name" value="MBOAT"/>
    <property type="match status" value="1"/>
</dbReference>
<evidence type="ECO:0000256" key="9">
    <source>
        <dbReference type="ARBA" id="ARBA00022989"/>
    </source>
</evidence>
<proteinExistence type="inferred from homology"/>
<keyword evidence="9 19" id="KW-1133">Transmembrane helix</keyword>
<dbReference type="InterPro" id="IPR049941">
    <property type="entry name" value="LPLAT_7/PORCN-like"/>
</dbReference>
<comment type="similarity">
    <text evidence="4">Belongs to the membrane-bound acyltransferase family.</text>
</comment>
<evidence type="ECO:0000256" key="7">
    <source>
        <dbReference type="ARBA" id="ARBA00022692"/>
    </source>
</evidence>
<evidence type="ECO:0000256" key="5">
    <source>
        <dbReference type="ARBA" id="ARBA00022516"/>
    </source>
</evidence>
<evidence type="ECO:0000256" key="10">
    <source>
        <dbReference type="ARBA" id="ARBA00023098"/>
    </source>
</evidence>
<keyword evidence="21" id="KW-1185">Reference proteome</keyword>
<evidence type="ECO:0000256" key="2">
    <source>
        <dbReference type="ARBA" id="ARBA00004240"/>
    </source>
</evidence>
<evidence type="ECO:0000256" key="14">
    <source>
        <dbReference type="ARBA" id="ARBA00023315"/>
    </source>
</evidence>
<evidence type="ECO:0000256" key="16">
    <source>
        <dbReference type="ARBA" id="ARBA00026120"/>
    </source>
</evidence>
<evidence type="ECO:0000256" key="11">
    <source>
        <dbReference type="ARBA" id="ARBA00023136"/>
    </source>
</evidence>
<comment type="caution">
    <text evidence="20">The sequence shown here is derived from an EMBL/GenBank/DDBJ whole genome shotgun (WGS) entry which is preliminary data.</text>
</comment>
<evidence type="ECO:0000313" key="20">
    <source>
        <dbReference type="EMBL" id="GIY62385.1"/>
    </source>
</evidence>
<keyword evidence="11 19" id="KW-0472">Membrane</keyword>
<evidence type="ECO:0000256" key="13">
    <source>
        <dbReference type="ARBA" id="ARBA00023264"/>
    </source>
</evidence>
<comment type="pathway">
    <text evidence="3">Lipid metabolism; phospholipid metabolism.</text>
</comment>
<dbReference type="InterPro" id="IPR004299">
    <property type="entry name" value="MBOAT_fam"/>
</dbReference>
<keyword evidence="14 20" id="KW-0012">Acyltransferase</keyword>
<dbReference type="EMBL" id="BPLQ01012086">
    <property type="protein sequence ID" value="GIY62385.1"/>
    <property type="molecule type" value="Genomic_DNA"/>
</dbReference>
<comment type="subcellular location">
    <subcellularLocation>
        <location evidence="2">Endoplasmic reticulum</location>
    </subcellularLocation>
    <subcellularLocation>
        <location evidence="1">Membrane</location>
        <topology evidence="1">Multi-pass membrane protein</topology>
    </subcellularLocation>
</comment>
<comment type="pathway">
    <text evidence="15">Phospholipid metabolism.</text>
</comment>
<sequence length="471" mass="54112">MAVIEAGFGGPISYFAQLLGASEPAIRLLYTVILGYPLALFHRHYLFGKSPALQNLFFISCGLSFGFYNYGYDILHSVLCVFIMYFILITIGGTFKSVIISFVFFMGYLLAGYYFTGTDEYDIKWSMPHCVLTLRLIGLSYDLHDGQKPQEKLSEEQKKTALKRCPSLLEIAGHTYFFGGFMVGPQFPMKRYLDFIDGVFKEKTFSGKPSCVNAGFTSLGLGILTLIIQQIGAILIPEKSLLSEAYMEFPFWKKLMIMGIWGKLVLYKYIAIWLISEGSCIITGMTYNGTDKSGCDTWDGCTNVKLWDFTKTTTFQGGIRAFNSNTNLWLGQYVYKRMKFLGNRYISQAAALMFLATWHGLHSGYYVCFMNEFIVMYFEKDVETLITHRLPRVKELLLESALRFLVRPLMKIYMDVMMGYCLVPFVFLSFWRYMEIYGSMYFFGYILYFGWPLVAILLKLVIPKVKTEKEL</sequence>
<keyword evidence="8" id="KW-0256">Endoplasmic reticulum</keyword>
<evidence type="ECO:0000256" key="17">
    <source>
        <dbReference type="ARBA" id="ARBA00038923"/>
    </source>
</evidence>
<keyword evidence="10" id="KW-0443">Lipid metabolism</keyword>
<feature type="transmembrane region" description="Helical" evidence="19">
    <location>
        <begin position="345"/>
        <end position="368"/>
    </location>
</feature>
<accession>A0AAV4UYH6</accession>
<dbReference type="GO" id="GO:0047184">
    <property type="term" value="F:1-acylglycerophosphocholine O-acyltransferase activity"/>
    <property type="evidence" value="ECO:0007669"/>
    <property type="project" value="UniProtKB-EC"/>
</dbReference>
<feature type="transmembrane region" description="Helical" evidence="19">
    <location>
        <begin position="24"/>
        <end position="40"/>
    </location>
</feature>
<evidence type="ECO:0000313" key="21">
    <source>
        <dbReference type="Proteomes" id="UP001054837"/>
    </source>
</evidence>
<evidence type="ECO:0000256" key="18">
    <source>
        <dbReference type="ARBA" id="ARBA00039721"/>
    </source>
</evidence>
<feature type="transmembrane region" description="Helical" evidence="19">
    <location>
        <begin position="98"/>
        <end position="116"/>
    </location>
</feature>